<dbReference type="Pfam" id="PF21731">
    <property type="entry name" value="TARSH_C"/>
    <property type="match status" value="2"/>
</dbReference>
<dbReference type="KEGG" id="cvn:111120261"/>
<evidence type="ECO:0000259" key="1">
    <source>
        <dbReference type="Pfam" id="PF21731"/>
    </source>
</evidence>
<keyword evidence="2" id="KW-1185">Reference proteome</keyword>
<dbReference type="RefSeq" id="XP_022316694.1">
    <property type="nucleotide sequence ID" value="XM_022460986.1"/>
</dbReference>
<dbReference type="OrthoDB" id="6129306at2759"/>
<dbReference type="GeneID" id="111120261"/>
<dbReference type="InterPro" id="IPR049109">
    <property type="entry name" value="TARSH/FNDC1_C"/>
</dbReference>
<accession>A0A8B8CNC5</accession>
<reference evidence="3" key="1">
    <citation type="submission" date="2025-08" db="UniProtKB">
        <authorList>
            <consortium name="RefSeq"/>
        </authorList>
    </citation>
    <scope>IDENTIFICATION</scope>
    <source>
        <tissue evidence="3">Whole sample</tissue>
    </source>
</reference>
<proteinExistence type="predicted"/>
<sequence>MRTRFTSAPFVGVVLCSPTRYKIFLGANLTNTFLNVGDGDSQGDDFCELVGGLEMNAKFPGDYTNASEMTGYARNTQGEEFSILSIGGFSGWRCNSWYECGVQIPGPTEPVCMSATPSCWYAYNVSLDSSFSGCNSGQILVRKTNYTFAPFLAVQLCNSTRYKLFLSSSLGSQFMNIGDGSGFKGEDHCELVGGSVLNANTAGDSTLSPAVSGFYRNSEGQQFSYGTIGYKQSTYHFTSFLECGISIPGDNNVVY</sequence>
<feature type="domain" description="Target of Nesh-SH3/FNDC1 C-terminal" evidence="1">
    <location>
        <begin position="120"/>
        <end position="248"/>
    </location>
</feature>
<evidence type="ECO:0000313" key="3">
    <source>
        <dbReference type="RefSeq" id="XP_022316694.1"/>
    </source>
</evidence>
<dbReference type="Proteomes" id="UP000694844">
    <property type="component" value="Chromosome 2"/>
</dbReference>
<dbReference type="PANTHER" id="PTHR23197">
    <property type="entry name" value="TARSH-RELATED FIBRONECTIN DOMAIN-CONTAINING"/>
    <property type="match status" value="1"/>
</dbReference>
<protein>
    <submittedName>
        <fullName evidence="3">LOW QUALITY PROTEIN: target of Nesh-SH3-like</fullName>
    </submittedName>
</protein>
<gene>
    <name evidence="3" type="primary">LOC111120261</name>
</gene>
<dbReference type="PANTHER" id="PTHR23197:SF11">
    <property type="entry name" value="RE03558P"/>
    <property type="match status" value="1"/>
</dbReference>
<evidence type="ECO:0000313" key="2">
    <source>
        <dbReference type="Proteomes" id="UP000694844"/>
    </source>
</evidence>
<feature type="domain" description="Target of Nesh-SH3/FNDC1 C-terminal" evidence="1">
    <location>
        <begin position="2"/>
        <end position="105"/>
    </location>
</feature>
<dbReference type="AlphaFoldDB" id="A0A8B8CNC5"/>
<name>A0A8B8CNC5_CRAVI</name>
<organism evidence="2 3">
    <name type="scientific">Crassostrea virginica</name>
    <name type="common">Eastern oyster</name>
    <dbReference type="NCBI Taxonomy" id="6565"/>
    <lineage>
        <taxon>Eukaryota</taxon>
        <taxon>Metazoa</taxon>
        <taxon>Spiralia</taxon>
        <taxon>Lophotrochozoa</taxon>
        <taxon>Mollusca</taxon>
        <taxon>Bivalvia</taxon>
        <taxon>Autobranchia</taxon>
        <taxon>Pteriomorphia</taxon>
        <taxon>Ostreida</taxon>
        <taxon>Ostreoidea</taxon>
        <taxon>Ostreidae</taxon>
        <taxon>Crassostrea</taxon>
    </lineage>
</organism>